<dbReference type="GO" id="GO:0005829">
    <property type="term" value="C:cytosol"/>
    <property type="evidence" value="ECO:0007669"/>
    <property type="project" value="TreeGrafter"/>
</dbReference>
<dbReference type="AlphaFoldDB" id="A0A4W5LIV5"/>
<dbReference type="InterPro" id="IPR005002">
    <property type="entry name" value="PMM"/>
</dbReference>
<dbReference type="Proteomes" id="UP000314982">
    <property type="component" value="Unassembled WGS sequence"/>
</dbReference>
<protein>
    <recommendedName>
        <fullName evidence="1">Phosphomannomutase</fullName>
        <ecNumber evidence="1">5.4.2.8</ecNumber>
    </recommendedName>
</protein>
<comment type="subcellular location">
    <subcellularLocation>
        <location evidence="1">Cytoplasm</location>
    </subcellularLocation>
</comment>
<name>A0A4W5LIV5_9TELE</name>
<dbReference type="PANTHER" id="PTHR10466">
    <property type="entry name" value="PHOSPHOMANNOMUTASE"/>
    <property type="match status" value="1"/>
</dbReference>
<dbReference type="InterPro" id="IPR023214">
    <property type="entry name" value="HAD_sf"/>
</dbReference>
<dbReference type="Ensembl" id="ENSHHUT00000026779.1">
    <property type="protein sequence ID" value="ENSHHUP00000025762.1"/>
    <property type="gene ID" value="ENSHHUG00000016261.1"/>
</dbReference>
<accession>A0A4W5LIV5</accession>
<evidence type="ECO:0000256" key="1">
    <source>
        <dbReference type="RuleBase" id="RU361118"/>
    </source>
</evidence>
<dbReference type="Gene3D" id="3.40.50.1000">
    <property type="entry name" value="HAD superfamily/HAD-like"/>
    <property type="match status" value="1"/>
</dbReference>
<dbReference type="GO" id="GO:0004615">
    <property type="term" value="F:phosphomannomutase activity"/>
    <property type="evidence" value="ECO:0007669"/>
    <property type="project" value="UniProtKB-EC"/>
</dbReference>
<keyword evidence="3" id="KW-1185">Reference proteome</keyword>
<dbReference type="STRING" id="62062.ENSHHUP00000025762"/>
<comment type="catalytic activity">
    <reaction evidence="1">
        <text>alpha-D-mannose 1-phosphate = D-mannose 6-phosphate</text>
        <dbReference type="Rhea" id="RHEA:11140"/>
        <dbReference type="ChEBI" id="CHEBI:58409"/>
        <dbReference type="ChEBI" id="CHEBI:58735"/>
        <dbReference type="EC" id="5.4.2.8"/>
    </reaction>
</comment>
<reference evidence="3" key="1">
    <citation type="submission" date="2018-06" db="EMBL/GenBank/DDBJ databases">
        <title>Genome assembly of Danube salmon.</title>
        <authorList>
            <person name="Macqueen D.J."/>
            <person name="Gundappa M.K."/>
        </authorList>
    </citation>
    <scope>NUCLEOTIDE SEQUENCE [LARGE SCALE GENOMIC DNA]</scope>
</reference>
<dbReference type="EC" id="5.4.2.8" evidence="1"/>
<reference evidence="2" key="3">
    <citation type="submission" date="2025-09" db="UniProtKB">
        <authorList>
            <consortium name="Ensembl"/>
        </authorList>
    </citation>
    <scope>IDENTIFICATION</scope>
</reference>
<comment type="similarity">
    <text evidence="1">Belongs to the eukaryotic PMM family.</text>
</comment>
<comment type="function">
    <text evidence="1">Involved in the synthesis of the GDP-mannose and dolichol-phosphate-mannose required for a number of critical mannosyl transfer reactions.</text>
</comment>
<evidence type="ECO:0000313" key="3">
    <source>
        <dbReference type="Proteomes" id="UP000314982"/>
    </source>
</evidence>
<dbReference type="PANTHER" id="PTHR10466:SF2">
    <property type="entry name" value="PHOSPHOMANNOMUTASE 2"/>
    <property type="match status" value="1"/>
</dbReference>
<comment type="subunit">
    <text evidence="1">Homodimer.</text>
</comment>
<keyword evidence="1" id="KW-0413">Isomerase</keyword>
<dbReference type="GeneTree" id="ENSGT00390000002918"/>
<dbReference type="GO" id="GO:0006013">
    <property type="term" value="P:mannose metabolic process"/>
    <property type="evidence" value="ECO:0007669"/>
    <property type="project" value="TreeGrafter"/>
</dbReference>
<proteinExistence type="inferred from homology"/>
<dbReference type="GO" id="GO:0009298">
    <property type="term" value="P:GDP-mannose biosynthetic process"/>
    <property type="evidence" value="ECO:0007669"/>
    <property type="project" value="UniProtKB-UniPathway"/>
</dbReference>
<keyword evidence="1" id="KW-0963">Cytoplasm</keyword>
<comment type="pathway">
    <text evidence="1">Nucleotide-sugar biosynthesis; GDP-alpha-D-mannose biosynthesis; alpha-D-mannose 1-phosphate from D-fructose 6-phosphate: step 2/2.</text>
</comment>
<dbReference type="GO" id="GO:0006487">
    <property type="term" value="P:protein N-linked glycosylation"/>
    <property type="evidence" value="ECO:0007669"/>
    <property type="project" value="TreeGrafter"/>
</dbReference>
<dbReference type="Pfam" id="PF03332">
    <property type="entry name" value="PMM"/>
    <property type="match status" value="1"/>
</dbReference>
<sequence length="93" mass="10375">MYVCVAVVEKVDYLFAENGLVAYQNGQLVAVQSIQAYMGEDLLQDFINFCLNYLAKITLPRKRYTLSLSHSDTLTPPLSLSHTLTPPLSLTHA</sequence>
<dbReference type="SUPFAM" id="SSF56784">
    <property type="entry name" value="HAD-like"/>
    <property type="match status" value="1"/>
</dbReference>
<dbReference type="UniPathway" id="UPA00126">
    <property type="reaction ID" value="UER00424"/>
</dbReference>
<organism evidence="2 3">
    <name type="scientific">Hucho hucho</name>
    <name type="common">huchen</name>
    <dbReference type="NCBI Taxonomy" id="62062"/>
    <lineage>
        <taxon>Eukaryota</taxon>
        <taxon>Metazoa</taxon>
        <taxon>Chordata</taxon>
        <taxon>Craniata</taxon>
        <taxon>Vertebrata</taxon>
        <taxon>Euteleostomi</taxon>
        <taxon>Actinopterygii</taxon>
        <taxon>Neopterygii</taxon>
        <taxon>Teleostei</taxon>
        <taxon>Protacanthopterygii</taxon>
        <taxon>Salmoniformes</taxon>
        <taxon>Salmonidae</taxon>
        <taxon>Salmoninae</taxon>
        <taxon>Hucho</taxon>
    </lineage>
</organism>
<evidence type="ECO:0000313" key="2">
    <source>
        <dbReference type="Ensembl" id="ENSHHUP00000025762.1"/>
    </source>
</evidence>
<dbReference type="InterPro" id="IPR036412">
    <property type="entry name" value="HAD-like_sf"/>
</dbReference>
<reference evidence="2" key="2">
    <citation type="submission" date="2025-08" db="UniProtKB">
        <authorList>
            <consortium name="Ensembl"/>
        </authorList>
    </citation>
    <scope>IDENTIFICATION</scope>
</reference>